<comment type="caution">
    <text evidence="1">The sequence shown here is derived from an EMBL/GenBank/DDBJ whole genome shotgun (WGS) entry which is preliminary data.</text>
</comment>
<dbReference type="SUPFAM" id="SSF160387">
    <property type="entry name" value="NosL/MerB-like"/>
    <property type="match status" value="1"/>
</dbReference>
<dbReference type="Proteomes" id="UP001596328">
    <property type="component" value="Unassembled WGS sequence"/>
</dbReference>
<reference evidence="1 2" key="1">
    <citation type="journal article" date="2019" name="Int. J. Syst. Evol. Microbiol.">
        <title>The Global Catalogue of Microorganisms (GCM) 10K type strain sequencing project: providing services to taxonomists for standard genome sequencing and annotation.</title>
        <authorList>
            <consortium name="The Broad Institute Genomics Platform"/>
            <consortium name="The Broad Institute Genome Sequencing Center for Infectious Disease"/>
            <person name="Wu L."/>
            <person name="Ma J."/>
        </authorList>
    </citation>
    <scope>NUCLEOTIDE SEQUENCE [LARGE SCALE GENOMIC DNA]</scope>
    <source>
        <strain evidence="1 2">NBRC 111368</strain>
    </source>
</reference>
<dbReference type="PANTHER" id="PTHR41247">
    <property type="entry name" value="HTH-TYPE TRANSCRIPTIONAL REPRESSOR YCNK"/>
    <property type="match status" value="1"/>
</dbReference>
<dbReference type="Gene3D" id="3.30.70.2050">
    <property type="match status" value="1"/>
</dbReference>
<dbReference type="PANTHER" id="PTHR41247:SF1">
    <property type="entry name" value="HTH-TYPE TRANSCRIPTIONAL REPRESSOR YCNK"/>
    <property type="match status" value="1"/>
</dbReference>
<evidence type="ECO:0000313" key="1">
    <source>
        <dbReference type="EMBL" id="MFC6726237.1"/>
    </source>
</evidence>
<protein>
    <submittedName>
        <fullName evidence="1">Nitrous oxide reductase accessory protein NosL</fullName>
    </submittedName>
</protein>
<evidence type="ECO:0000313" key="2">
    <source>
        <dbReference type="Proteomes" id="UP001596328"/>
    </source>
</evidence>
<name>A0ABD5S4R6_9EURY</name>
<dbReference type="EMBL" id="JBHSWU010000974">
    <property type="protein sequence ID" value="MFC6726237.1"/>
    <property type="molecule type" value="Genomic_DNA"/>
</dbReference>
<proteinExistence type="predicted"/>
<dbReference type="Pfam" id="PF05573">
    <property type="entry name" value="NosL"/>
    <property type="match status" value="1"/>
</dbReference>
<gene>
    <name evidence="1" type="ORF">ACFQE1_18085</name>
</gene>
<sequence length="155" mass="16858">AAVTLPADATCDVCGMVVGQHPGPTAEIFYADQRPGGHDNPARFDSTWEAYQYDFERENRDWERTAFYVTDYSNVEYTISEDGGDELVSTHPQKGAFAPAEEVTYVVGSEVLGAMGKDLVAFTVAEDAESFRSERGGDLATHDEVTPEVIAGLGR</sequence>
<organism evidence="1 2">
    <name type="scientific">Halobium palmae</name>
    <dbReference type="NCBI Taxonomy" id="1776492"/>
    <lineage>
        <taxon>Archaea</taxon>
        <taxon>Methanobacteriati</taxon>
        <taxon>Methanobacteriota</taxon>
        <taxon>Stenosarchaea group</taxon>
        <taxon>Halobacteria</taxon>
        <taxon>Halobacteriales</taxon>
        <taxon>Haloferacaceae</taxon>
        <taxon>Halobium</taxon>
    </lineage>
</organism>
<dbReference type="AlphaFoldDB" id="A0ABD5S4R6"/>
<accession>A0ABD5S4R6</accession>
<keyword evidence="2" id="KW-1185">Reference proteome</keyword>
<feature type="non-terminal residue" evidence="1">
    <location>
        <position position="1"/>
    </location>
</feature>
<dbReference type="InterPro" id="IPR008719">
    <property type="entry name" value="N2O_reductase_NosL"/>
</dbReference>